<dbReference type="Pfam" id="PF00072">
    <property type="entry name" value="Response_reg"/>
    <property type="match status" value="1"/>
</dbReference>
<dbReference type="CDD" id="cd17541">
    <property type="entry name" value="REC_CheB-like"/>
    <property type="match status" value="1"/>
</dbReference>
<dbReference type="InterPro" id="IPR011006">
    <property type="entry name" value="CheY-like_superfamily"/>
</dbReference>
<dbReference type="PROSITE" id="PS50110">
    <property type="entry name" value="RESPONSE_REGULATORY"/>
    <property type="match status" value="1"/>
</dbReference>
<feature type="active site" evidence="5 6">
    <location>
        <position position="294"/>
    </location>
</feature>
<dbReference type="GO" id="GO:0000156">
    <property type="term" value="F:phosphorelay response regulator activity"/>
    <property type="evidence" value="ECO:0007669"/>
    <property type="project" value="InterPro"/>
</dbReference>
<keyword evidence="1 5" id="KW-0963">Cytoplasm</keyword>
<sequence>MSIRVLVVEDSPVALAILKKILSSSPDIEIVGTARTGLEGLHLIPDTRPDVICTDFFMPHMNGLEFTSQVMLRYPLPILVVSASVQEEEDTHRIFQLLEAGAVDILPKPKAGLDSDNIRLKQALIDKIKILSGVKVFKKKQQKSKPHQALLRHNQIASSIKLSSRPKILAVGSSTGGPLALQQILTSLPADFPLPIVCVQHISLGFLQGLIDWLDESCHLSIQIAPAGERPKPGNIYFPPERQHLEIDHQGRFIHSKSPLVNGHCPSVTTLFKSIAQFYGRRAIGILLTGMGCDGADGMKAITDAGGLTIAQDEATSIVFGMPKEAIDLGAAQQVLPIQAIGPTVLRVVQQFSLELQ</sequence>
<evidence type="ECO:0000313" key="11">
    <source>
        <dbReference type="Proteomes" id="UP000481033"/>
    </source>
</evidence>
<proteinExistence type="inferred from homology"/>
<evidence type="ECO:0000256" key="3">
    <source>
        <dbReference type="ARBA" id="ARBA00022801"/>
    </source>
</evidence>
<feature type="modified residue" description="4-aspartylphosphate" evidence="5 7">
    <location>
        <position position="55"/>
    </location>
</feature>
<evidence type="ECO:0000256" key="5">
    <source>
        <dbReference type="HAMAP-Rule" id="MF_00099"/>
    </source>
</evidence>
<keyword evidence="2 5" id="KW-0145">Chemotaxis</keyword>
<dbReference type="GO" id="GO:0050568">
    <property type="term" value="F:protein-glutamine glutaminase activity"/>
    <property type="evidence" value="ECO:0007669"/>
    <property type="project" value="UniProtKB-UniRule"/>
</dbReference>
<feature type="domain" description="Response regulatory" evidence="8">
    <location>
        <begin position="4"/>
        <end position="123"/>
    </location>
</feature>
<dbReference type="InterPro" id="IPR000673">
    <property type="entry name" value="Sig_transdc_resp-reg_Me-estase"/>
</dbReference>
<comment type="domain">
    <text evidence="5">Contains a C-terminal catalytic domain, and an N-terminal region which modulates catalytic activity.</text>
</comment>
<evidence type="ECO:0000256" key="2">
    <source>
        <dbReference type="ARBA" id="ARBA00022500"/>
    </source>
</evidence>
<dbReference type="NCBIfam" id="NF009206">
    <property type="entry name" value="PRK12555.1"/>
    <property type="match status" value="1"/>
</dbReference>
<gene>
    <name evidence="5 10" type="primary">cheB</name>
    <name evidence="10" type="ORF">DXZ20_20425</name>
</gene>
<comment type="subcellular location">
    <subcellularLocation>
        <location evidence="5">Cytoplasm</location>
    </subcellularLocation>
</comment>
<dbReference type="NCBIfam" id="NF001965">
    <property type="entry name" value="PRK00742.1"/>
    <property type="match status" value="1"/>
</dbReference>
<comment type="caution">
    <text evidence="10">The sequence shown here is derived from an EMBL/GenBank/DDBJ whole genome shotgun (WGS) entry which is preliminary data.</text>
</comment>
<dbReference type="Pfam" id="PF01339">
    <property type="entry name" value="CheB_methylest"/>
    <property type="match status" value="1"/>
</dbReference>
<dbReference type="SUPFAM" id="SSF52172">
    <property type="entry name" value="CheY-like"/>
    <property type="match status" value="1"/>
</dbReference>
<dbReference type="GO" id="GO:0005737">
    <property type="term" value="C:cytoplasm"/>
    <property type="evidence" value="ECO:0007669"/>
    <property type="project" value="UniProtKB-SubCell"/>
</dbReference>
<comment type="function">
    <text evidence="5">Involved in chemotaxis. Part of a chemotaxis signal transduction system that modulates chemotaxis in response to various stimuli. Catalyzes the demethylation of specific methylglutamate residues introduced into the chemoreceptors (methyl-accepting chemotaxis proteins or MCP) by CheR. Also mediates the irreversible deamidation of specific glutamine residues to glutamic acid.</text>
</comment>
<dbReference type="PANTHER" id="PTHR42872">
    <property type="entry name" value="PROTEIN-GLUTAMATE METHYLESTERASE/PROTEIN-GLUTAMINE GLUTAMINASE"/>
    <property type="match status" value="1"/>
</dbReference>
<feature type="domain" description="CheB-type methylesterase" evidence="9">
    <location>
        <begin position="162"/>
        <end position="352"/>
    </location>
</feature>
<evidence type="ECO:0000256" key="1">
    <source>
        <dbReference type="ARBA" id="ARBA00022490"/>
    </source>
</evidence>
<evidence type="ECO:0000259" key="9">
    <source>
        <dbReference type="PROSITE" id="PS50122"/>
    </source>
</evidence>
<dbReference type="SUPFAM" id="SSF52738">
    <property type="entry name" value="Methylesterase CheB, C-terminal domain"/>
    <property type="match status" value="1"/>
</dbReference>
<dbReference type="Gene3D" id="3.40.50.180">
    <property type="entry name" value="Methylesterase CheB, C-terminal domain"/>
    <property type="match status" value="1"/>
</dbReference>
<dbReference type="EMBL" id="QXHD01000004">
    <property type="protein sequence ID" value="NEZ57967.1"/>
    <property type="molecule type" value="Genomic_DNA"/>
</dbReference>
<dbReference type="PIRSF" id="PIRSF000876">
    <property type="entry name" value="RR_chemtxs_CheB"/>
    <property type="match status" value="1"/>
</dbReference>
<dbReference type="GO" id="GO:0008168">
    <property type="term" value="F:methyltransferase activity"/>
    <property type="evidence" value="ECO:0007669"/>
    <property type="project" value="UniProtKB-KW"/>
</dbReference>
<name>A0A6M0RNX5_9CYAN</name>
<evidence type="ECO:0000256" key="4">
    <source>
        <dbReference type="ARBA" id="ARBA00048267"/>
    </source>
</evidence>
<dbReference type="InterPro" id="IPR035909">
    <property type="entry name" value="CheB_C"/>
</dbReference>
<dbReference type="InterPro" id="IPR001789">
    <property type="entry name" value="Sig_transdc_resp-reg_receiver"/>
</dbReference>
<keyword evidence="10" id="KW-0489">Methyltransferase</keyword>
<keyword evidence="3 5" id="KW-0378">Hydrolase</keyword>
<accession>A0A6M0RNX5</accession>
<feature type="active site" evidence="5 6">
    <location>
        <position position="201"/>
    </location>
</feature>
<dbReference type="Gene3D" id="3.40.50.2300">
    <property type="match status" value="1"/>
</dbReference>
<dbReference type="Proteomes" id="UP000481033">
    <property type="component" value="Unassembled WGS sequence"/>
</dbReference>
<dbReference type="EC" id="3.5.1.44" evidence="5"/>
<keyword evidence="10" id="KW-0808">Transferase</keyword>
<dbReference type="EC" id="3.1.1.61" evidence="5"/>
<comment type="catalytic activity">
    <reaction evidence="4 5">
        <text>[protein]-L-glutamate 5-O-methyl ester + H2O = L-glutamyl-[protein] + methanol + H(+)</text>
        <dbReference type="Rhea" id="RHEA:23236"/>
        <dbReference type="Rhea" id="RHEA-COMP:10208"/>
        <dbReference type="Rhea" id="RHEA-COMP:10311"/>
        <dbReference type="ChEBI" id="CHEBI:15377"/>
        <dbReference type="ChEBI" id="CHEBI:15378"/>
        <dbReference type="ChEBI" id="CHEBI:17790"/>
        <dbReference type="ChEBI" id="CHEBI:29973"/>
        <dbReference type="ChEBI" id="CHEBI:82795"/>
        <dbReference type="EC" id="3.1.1.61"/>
    </reaction>
</comment>
<evidence type="ECO:0000313" key="10">
    <source>
        <dbReference type="EMBL" id="NEZ57967.1"/>
    </source>
</evidence>
<evidence type="ECO:0000256" key="6">
    <source>
        <dbReference type="PROSITE-ProRule" id="PRU00050"/>
    </source>
</evidence>
<protein>
    <recommendedName>
        <fullName evidence="5">Protein-glutamate methylesterase/protein-glutamine glutaminase</fullName>
        <ecNumber evidence="5">3.1.1.61</ecNumber>
        <ecNumber evidence="5">3.5.1.44</ecNumber>
    </recommendedName>
</protein>
<dbReference type="AlphaFoldDB" id="A0A6M0RNX5"/>
<evidence type="ECO:0000259" key="8">
    <source>
        <dbReference type="PROSITE" id="PS50110"/>
    </source>
</evidence>
<dbReference type="RefSeq" id="WP_163659307.1">
    <property type="nucleotide sequence ID" value="NZ_QXHD01000004.1"/>
</dbReference>
<dbReference type="GO" id="GO:0006935">
    <property type="term" value="P:chemotaxis"/>
    <property type="evidence" value="ECO:0007669"/>
    <property type="project" value="UniProtKB-UniRule"/>
</dbReference>
<dbReference type="SMART" id="SM00448">
    <property type="entry name" value="REC"/>
    <property type="match status" value="1"/>
</dbReference>
<dbReference type="GO" id="GO:0008984">
    <property type="term" value="F:protein-glutamate methylesterase activity"/>
    <property type="evidence" value="ECO:0007669"/>
    <property type="project" value="UniProtKB-UniRule"/>
</dbReference>
<keyword evidence="5 7" id="KW-0597">Phosphoprotein</keyword>
<dbReference type="HAMAP" id="MF_00099">
    <property type="entry name" value="CheB_chemtxs"/>
    <property type="match status" value="1"/>
</dbReference>
<organism evidence="10 11">
    <name type="scientific">Adonisia turfae CCMR0081</name>
    <dbReference type="NCBI Taxonomy" id="2292702"/>
    <lineage>
        <taxon>Bacteria</taxon>
        <taxon>Bacillati</taxon>
        <taxon>Cyanobacteriota</taxon>
        <taxon>Adonisia</taxon>
        <taxon>Adonisia turfae</taxon>
    </lineage>
</organism>
<evidence type="ECO:0000256" key="7">
    <source>
        <dbReference type="PROSITE-ProRule" id="PRU00169"/>
    </source>
</evidence>
<comment type="catalytic activity">
    <reaction evidence="5">
        <text>L-glutaminyl-[protein] + H2O = L-glutamyl-[protein] + NH4(+)</text>
        <dbReference type="Rhea" id="RHEA:16441"/>
        <dbReference type="Rhea" id="RHEA-COMP:10207"/>
        <dbReference type="Rhea" id="RHEA-COMP:10208"/>
        <dbReference type="ChEBI" id="CHEBI:15377"/>
        <dbReference type="ChEBI" id="CHEBI:28938"/>
        <dbReference type="ChEBI" id="CHEBI:29973"/>
        <dbReference type="ChEBI" id="CHEBI:30011"/>
        <dbReference type="EC" id="3.5.1.44"/>
    </reaction>
</comment>
<dbReference type="CDD" id="cd16432">
    <property type="entry name" value="CheB_Rec"/>
    <property type="match status" value="1"/>
</dbReference>
<dbReference type="PANTHER" id="PTHR42872:SF6">
    <property type="entry name" value="PROTEIN-GLUTAMATE METHYLESTERASE_PROTEIN-GLUTAMINE GLUTAMINASE"/>
    <property type="match status" value="1"/>
</dbReference>
<dbReference type="GO" id="GO:0032259">
    <property type="term" value="P:methylation"/>
    <property type="evidence" value="ECO:0007669"/>
    <property type="project" value="UniProtKB-KW"/>
</dbReference>
<reference evidence="10 11" key="1">
    <citation type="journal article" date="2020" name="Microb. Ecol.">
        <title>Ecogenomics of the Marine Benthic Filamentous Cyanobacterium Adonisia.</title>
        <authorList>
            <person name="Walter J.M."/>
            <person name="Coutinho F.H."/>
            <person name="Leomil L."/>
            <person name="Hargreaves P.I."/>
            <person name="Campeao M.E."/>
            <person name="Vieira V.V."/>
            <person name="Silva B.S."/>
            <person name="Fistarol G.O."/>
            <person name="Salomon P.S."/>
            <person name="Sawabe T."/>
            <person name="Mino S."/>
            <person name="Hosokawa M."/>
            <person name="Miyashita H."/>
            <person name="Maruyama F."/>
            <person name="van Verk M.C."/>
            <person name="Dutilh B.E."/>
            <person name="Thompson C.C."/>
            <person name="Thompson F.L."/>
        </authorList>
    </citation>
    <scope>NUCLEOTIDE SEQUENCE [LARGE SCALE GENOMIC DNA]</scope>
    <source>
        <strain evidence="10 11">CCMR0081</strain>
    </source>
</reference>
<keyword evidence="11" id="KW-1185">Reference proteome</keyword>
<dbReference type="InterPro" id="IPR008248">
    <property type="entry name" value="CheB-like"/>
</dbReference>
<feature type="active site" evidence="5 6">
    <location>
        <position position="174"/>
    </location>
</feature>
<comment type="similarity">
    <text evidence="5">Belongs to the CheB family.</text>
</comment>
<comment type="PTM">
    <text evidence="5">Phosphorylated by CheA. Phosphorylation of the N-terminal regulatory domain activates the methylesterase activity.</text>
</comment>
<dbReference type="PROSITE" id="PS50122">
    <property type="entry name" value="CHEB"/>
    <property type="match status" value="1"/>
</dbReference>